<gene>
    <name evidence="5" type="ORF">VKT23_008357</name>
</gene>
<sequence length="210" mass="24185">MTPTTITISAGRVPDFAYPSFPLTFFYSPTDTVGHLKTKIQVKIRRFYKTRQQLVVKSTKRPLLDESQTLQEANIGASDELEVIDLGPQLPWKFAMLVEYTGPLVVHPFFYFLPQVFYGTPIRHSLMQNLVFTMIEIHFLKRILETLFVHRYSRSTISVLSTLKNSLYYHVVGGTKSHMARCFSLSVLLQVCFSHLTYTVRSFPLLQDPT</sequence>
<dbReference type="PANTHER" id="PTHR10556:SF28">
    <property type="entry name" value="VERY-LONG-CHAIN ENOYL-COA REDUCTASE"/>
    <property type="match status" value="1"/>
</dbReference>
<proteinExistence type="predicted"/>
<evidence type="ECO:0000256" key="1">
    <source>
        <dbReference type="ARBA" id="ARBA00004127"/>
    </source>
</evidence>
<reference evidence="5 6" key="1">
    <citation type="submission" date="2024-01" db="EMBL/GenBank/DDBJ databases">
        <title>A draft genome for the cacao thread blight pathogen Marasmiellus scandens.</title>
        <authorList>
            <person name="Baruah I.K."/>
            <person name="Leung J."/>
            <person name="Bukari Y."/>
            <person name="Amoako-Attah I."/>
            <person name="Meinhardt L.W."/>
            <person name="Bailey B.A."/>
            <person name="Cohen S.P."/>
        </authorList>
    </citation>
    <scope>NUCLEOTIDE SEQUENCE [LARGE SCALE GENOMIC DNA]</scope>
    <source>
        <strain evidence="5 6">GH-19</strain>
    </source>
</reference>
<keyword evidence="4" id="KW-0443">Lipid metabolism</keyword>
<keyword evidence="3" id="KW-0560">Oxidoreductase</keyword>
<dbReference type="SUPFAM" id="SSF54236">
    <property type="entry name" value="Ubiquitin-like"/>
    <property type="match status" value="1"/>
</dbReference>
<dbReference type="EMBL" id="JBANRG010000012">
    <property type="protein sequence ID" value="KAK7461926.1"/>
    <property type="molecule type" value="Genomic_DNA"/>
</dbReference>
<organism evidence="5 6">
    <name type="scientific">Marasmiellus scandens</name>
    <dbReference type="NCBI Taxonomy" id="2682957"/>
    <lineage>
        <taxon>Eukaryota</taxon>
        <taxon>Fungi</taxon>
        <taxon>Dikarya</taxon>
        <taxon>Basidiomycota</taxon>
        <taxon>Agaricomycotina</taxon>
        <taxon>Agaricomycetes</taxon>
        <taxon>Agaricomycetidae</taxon>
        <taxon>Agaricales</taxon>
        <taxon>Marasmiineae</taxon>
        <taxon>Omphalotaceae</taxon>
        <taxon>Marasmiellus</taxon>
    </lineage>
</organism>
<protein>
    <submittedName>
        <fullName evidence="5">Uncharacterized protein</fullName>
    </submittedName>
</protein>
<evidence type="ECO:0000313" key="6">
    <source>
        <dbReference type="Proteomes" id="UP001498398"/>
    </source>
</evidence>
<evidence type="ECO:0000313" key="5">
    <source>
        <dbReference type="EMBL" id="KAK7461926.1"/>
    </source>
</evidence>
<comment type="subcellular location">
    <subcellularLocation>
        <location evidence="1">Endomembrane system</location>
        <topology evidence="1">Multi-pass membrane protein</topology>
    </subcellularLocation>
</comment>
<dbReference type="PANTHER" id="PTHR10556">
    <property type="entry name" value="3-OXO-5-ALPHA-STEROID 4-DEHYDROGENASE"/>
    <property type="match status" value="1"/>
</dbReference>
<name>A0ABR1JI01_9AGAR</name>
<evidence type="ECO:0000256" key="4">
    <source>
        <dbReference type="ARBA" id="ARBA00023098"/>
    </source>
</evidence>
<evidence type="ECO:0000256" key="2">
    <source>
        <dbReference type="ARBA" id="ARBA00022516"/>
    </source>
</evidence>
<dbReference type="Gene3D" id="3.10.20.90">
    <property type="entry name" value="Phosphatidylinositol 3-kinase Catalytic Subunit, Chain A, domain 1"/>
    <property type="match status" value="1"/>
</dbReference>
<accession>A0ABR1JI01</accession>
<comment type="caution">
    <text evidence="5">The sequence shown here is derived from an EMBL/GenBank/DDBJ whole genome shotgun (WGS) entry which is preliminary data.</text>
</comment>
<keyword evidence="6" id="KW-1185">Reference proteome</keyword>
<dbReference type="Proteomes" id="UP001498398">
    <property type="component" value="Unassembled WGS sequence"/>
</dbReference>
<dbReference type="InterPro" id="IPR039357">
    <property type="entry name" value="SRD5A/TECR"/>
</dbReference>
<dbReference type="InterPro" id="IPR029071">
    <property type="entry name" value="Ubiquitin-like_domsf"/>
</dbReference>
<evidence type="ECO:0000256" key="3">
    <source>
        <dbReference type="ARBA" id="ARBA00023002"/>
    </source>
</evidence>
<keyword evidence="2" id="KW-0444">Lipid biosynthesis</keyword>